<dbReference type="GO" id="GO:0005524">
    <property type="term" value="F:ATP binding"/>
    <property type="evidence" value="ECO:0007669"/>
    <property type="project" value="UniProtKB-KW"/>
</dbReference>
<organism evidence="12 13">
    <name type="scientific">Brachionus calyciflorus</name>
    <dbReference type="NCBI Taxonomy" id="104777"/>
    <lineage>
        <taxon>Eukaryota</taxon>
        <taxon>Metazoa</taxon>
        <taxon>Spiralia</taxon>
        <taxon>Gnathifera</taxon>
        <taxon>Rotifera</taxon>
        <taxon>Eurotatoria</taxon>
        <taxon>Monogononta</taxon>
        <taxon>Pseudotrocha</taxon>
        <taxon>Ploima</taxon>
        <taxon>Brachionidae</taxon>
        <taxon>Brachionus</taxon>
    </lineage>
</organism>
<keyword evidence="6" id="KW-0547">Nucleotide-binding</keyword>
<keyword evidence="13" id="KW-1185">Reference proteome</keyword>
<feature type="transmembrane region" description="Helical" evidence="10">
    <location>
        <begin position="857"/>
        <end position="880"/>
    </location>
</feature>
<evidence type="ECO:0000313" key="12">
    <source>
        <dbReference type="EMBL" id="CAF0739890.1"/>
    </source>
</evidence>
<dbReference type="InterPro" id="IPR003593">
    <property type="entry name" value="AAA+_ATPase"/>
</dbReference>
<keyword evidence="8 10" id="KW-1133">Transmembrane helix</keyword>
<feature type="transmembrane region" description="Helical" evidence="10">
    <location>
        <begin position="1725"/>
        <end position="1750"/>
    </location>
</feature>
<feature type="domain" description="ABC transporter" evidence="11">
    <location>
        <begin position="965"/>
        <end position="1196"/>
    </location>
</feature>
<feature type="transmembrane region" description="Helical" evidence="10">
    <location>
        <begin position="678"/>
        <end position="698"/>
    </location>
</feature>
<dbReference type="PROSITE" id="PS50893">
    <property type="entry name" value="ABC_TRANSPORTER_2"/>
    <property type="match status" value="2"/>
</dbReference>
<keyword evidence="5" id="KW-0677">Repeat</keyword>
<evidence type="ECO:0000256" key="4">
    <source>
        <dbReference type="ARBA" id="ARBA00022692"/>
    </source>
</evidence>
<feature type="transmembrane region" description="Helical" evidence="10">
    <location>
        <begin position="1842"/>
        <end position="1866"/>
    </location>
</feature>
<proteinExistence type="inferred from homology"/>
<evidence type="ECO:0000256" key="7">
    <source>
        <dbReference type="ARBA" id="ARBA00022840"/>
    </source>
</evidence>
<dbReference type="GO" id="GO:0140359">
    <property type="term" value="F:ABC-type transporter activity"/>
    <property type="evidence" value="ECO:0007669"/>
    <property type="project" value="InterPro"/>
</dbReference>
<comment type="subcellular location">
    <subcellularLocation>
        <location evidence="1">Membrane</location>
        <topology evidence="1">Multi-pass membrane protein</topology>
    </subcellularLocation>
</comment>
<dbReference type="FunFam" id="3.40.50.300:FF:000335">
    <property type="entry name" value="ATP binding cassette subfamily A member 5"/>
    <property type="match status" value="1"/>
</dbReference>
<feature type="transmembrane region" description="Helical" evidence="10">
    <location>
        <begin position="755"/>
        <end position="774"/>
    </location>
</feature>
<dbReference type="OrthoDB" id="8061355at2759"/>
<dbReference type="Gene3D" id="3.40.50.300">
    <property type="entry name" value="P-loop containing nucleotide triphosphate hydrolases"/>
    <property type="match status" value="2"/>
</dbReference>
<dbReference type="SMART" id="SM00382">
    <property type="entry name" value="AAA"/>
    <property type="match status" value="2"/>
</dbReference>
<evidence type="ECO:0000256" key="6">
    <source>
        <dbReference type="ARBA" id="ARBA00022741"/>
    </source>
</evidence>
<keyword evidence="3" id="KW-0813">Transport</keyword>
<dbReference type="InterPro" id="IPR003439">
    <property type="entry name" value="ABC_transporter-like_ATP-bd"/>
</dbReference>
<dbReference type="PANTHER" id="PTHR19229:SF250">
    <property type="entry name" value="ABC TRANSPORTER DOMAIN-CONTAINING PROTEIN-RELATED"/>
    <property type="match status" value="1"/>
</dbReference>
<dbReference type="GO" id="GO:0016020">
    <property type="term" value="C:membrane"/>
    <property type="evidence" value="ECO:0007669"/>
    <property type="project" value="UniProtKB-SubCell"/>
</dbReference>
<comment type="caution">
    <text evidence="12">The sequence shown here is derived from an EMBL/GenBank/DDBJ whole genome shotgun (WGS) entry which is preliminary data.</text>
</comment>
<dbReference type="Pfam" id="PF00005">
    <property type="entry name" value="ABC_tran"/>
    <property type="match status" value="2"/>
</dbReference>
<feature type="transmembrane region" description="Helical" evidence="10">
    <location>
        <begin position="815"/>
        <end position="837"/>
    </location>
</feature>
<dbReference type="FunFam" id="3.40.50.300:FF:000298">
    <property type="entry name" value="ATP-binding cassette sub-family A member 12"/>
    <property type="match status" value="1"/>
</dbReference>
<dbReference type="PANTHER" id="PTHR19229">
    <property type="entry name" value="ATP-BINDING CASSETTE TRANSPORTER SUBFAMILY A ABCA"/>
    <property type="match status" value="1"/>
</dbReference>
<sequence length="2313" mass="267847">MLDQLKLLLWKNYTLRRRRKFRLFVEIFWPMFIFLITAWVRTRVPRSHQNQCHYSERVLPSGGIFPFITDFICETNNTCYNSPREISKSFEFRKFTEDSISYLNSKRIPTSISKLVDYITPFNQQRFLALNISKNLQLFEVLTINETNFKNELINGSHLNFFLNETLMVLVLNSIPNFNLLYSSYSSNYTEPMIPPESYEFFRKAQNLLNLLYGSQLERMDINRYRNRIDYSVWLRSKQCGDDPELYLLKSSNQNDLNSELCSLSGKDLETIFKLISKSINFTLVKEKEFRPKPKLIRNRRVNSIGDIFTQFSQLNFPRSICGDSKSSIFERLFNVIQTSKYANTSQKLDDILEYLDLDNVLKLNSESYEKMTYKDIKNLLEQANDLNRKNSDCFFIKKKYLNMLNDYEKTSSCFCKTIFKTVKVLPEEIQVLFKQIKPMLFGKILYAPNNSFYQNEIVRRANFTFQKIDNFAKVLGRISNITEEILHQLNFTSELNSNIFSLKMKIFFKEFLGSNSEINFTDLVEKIKYYKEILKFWQNFINCFEMQRFVGFETEDEAIKYAEELMEQDLFWAMVVFQNTSTQSNIPNLIDYKIRMNASKTHDTFEPKDRTYNFAPKDCPTCNPYILYGFIYVQDIIEKAIIEFKTNKTQDFGITTQMTPYPCYIADKFLIDISKSLPLFMVISWVYTVSTIVKDIVYEKEKKLKEFMQIMGLSNGTYWLSWFLSYFSVMFVVSVIICWIMKLGRITIYSDVSLLIMFFTCFNLATISQCVLISKFFNKASLASVVAGIAYFVLFLPYAVLLNYSDTILPWQQFLASLSSTVAFSYCAEIMASLELQTKGIKWSNLSLTPFTNSQFTLTTLCSILLFDTFLYLVLAWYIEGLFPGEYGVPKKWYFPFQKSYWFGLESLDDEPEKNKKSLSDKFVDFFSKKEKKSKDEIKFENFKPSSVQTEAIESNFIDETIGIEIKNLHKIYSRGKNHALKGLNINFYENEITAFLGHNGAGKSTTMHLLTGLYKPTYGEAKIYGLDIRTSMEQIRKSLGFVPQNNILFSKLTVYEHLIFYARLKGLSMNCALSETNKMLEETGLSNYADQYAKKLSGGMQRMLSIAIAFIGGSKTVILDEPTAGVDLGGRKSVWDILFKYKKARTLVITTHHLDEAEILSDRVAIISNGQLISHGSTYFLKKKFGNGYYLTLAKKSNFSEDSNSQKTLSLDFKKNRLSEKIENFDEIINETEIDEQEKISHELDDSQDKLINNFITSKIKEAILVENNCSEITYSIPYSTKSDNNYKNIFNEIEENMTRLGIENIGLSDTSLEEIFIKLVKQPVKDLDDKKKSNLSQDKLKLYSNYTNLRVLSKTRLIYQQILALFTKRYKRTKRNVKGFLAETVLPIIFVCLALFVSNFAPLIKDKPSLELHPWWFKDNNIFFISRNSSLKAEPLFFIENNSNFSMNPLSPKSSSTQINKIWKTFLISPGAGNRCVKNHQIRVNYSSKELSRHKTQAQLDCENFDFEILLDKLEQQNRKLLITELIKSNYSQSKISKECSCSSGFPSCSLSSGGDIDLKSYYKLKSSDLMYDLTGRNVTDWLIKTEFLQKFFEKRYGGMEFLDPNLETRNFLSNWKKFTKSSLKLINSLSRVLNNSSEDPSLKEYENFLSKNSLYPQKTVKIWYNPKAYHANVAYLNVLNNALLRSGLHNFTNLDEHGIIARNHPMKFSKNQILIQLDKRVLIDLFVAIFIIFALSFIPASFLVFLVEERENNSKQLQFVSGVKPYVYWLSNLFWDLFNYILPACICLIVFLIFDTKSYTSKENFPCLVLLIFLYGWSCIPLMYPINFMFKLAGSSFVISSSLNIFIGVSTTTSTTVLNTLTKESAELGRINEVLKTIFTIFFPHYCLGQGMLEMSHLHHMAQVKKNFGYKGEYTPFDFDKIGRNLLAMLLQGFFYFSIIILIEYNFFLRSKKRNSKNVEINVNEDKCEDEDVINEKNRVLKNLNSQDDYLKLVNLTKVYKKVLKSEKNVAVKNLSLGIRRGECFGLLGINGAGKSTTFKMITGEITPTNGDIVINGKSIFRQKEKAFENIGYCPQKNAIFPLLTAKEHLIFYARLRGIPEEYTNEVSEWALNRFGLTDFSDRIVQDYSGGNMRKLSTAIAILGNPQVICLDEPTSGMDARVRRILWADILSLVKEKRIVILTSHSMAECESLCTRLAIMVNGQFRCLGSPQNLKSKYGNGYRIVLKTNEKNEDLTSFVNENFSSPIIKNLNKDSIEFNLPFDGNKLSEIFGKLEENRNLIGIKDYSITQSSLDQIFINFSETYSKTIV</sequence>
<feature type="transmembrane region" description="Helical" evidence="10">
    <location>
        <begin position="1770"/>
        <end position="1797"/>
    </location>
</feature>
<dbReference type="InterPro" id="IPR056264">
    <property type="entry name" value="R2_ABCA1-4-like"/>
</dbReference>
<evidence type="ECO:0000256" key="2">
    <source>
        <dbReference type="ARBA" id="ARBA00008869"/>
    </source>
</evidence>
<evidence type="ECO:0000256" key="8">
    <source>
        <dbReference type="ARBA" id="ARBA00022989"/>
    </source>
</evidence>
<feature type="domain" description="ABC transporter" evidence="11">
    <location>
        <begin position="1995"/>
        <end position="2231"/>
    </location>
</feature>
<feature type="transmembrane region" description="Helical" evidence="10">
    <location>
        <begin position="21"/>
        <end position="40"/>
    </location>
</feature>
<feature type="transmembrane region" description="Helical" evidence="10">
    <location>
        <begin position="1930"/>
        <end position="1952"/>
    </location>
</feature>
<dbReference type="CDD" id="cd03263">
    <property type="entry name" value="ABC_subfamily_A"/>
    <property type="match status" value="2"/>
</dbReference>
<dbReference type="InterPro" id="IPR026082">
    <property type="entry name" value="ABCA"/>
</dbReference>
<keyword evidence="9 10" id="KW-0472">Membrane</keyword>
<evidence type="ECO:0000256" key="10">
    <source>
        <dbReference type="SAM" id="Phobius"/>
    </source>
</evidence>
<feature type="transmembrane region" description="Helical" evidence="10">
    <location>
        <begin position="781"/>
        <end position="803"/>
    </location>
</feature>
<dbReference type="Proteomes" id="UP000663879">
    <property type="component" value="Unassembled WGS sequence"/>
</dbReference>
<name>A0A813NQC5_9BILA</name>
<feature type="transmembrane region" description="Helical" evidence="10">
    <location>
        <begin position="1809"/>
        <end position="1830"/>
    </location>
</feature>
<dbReference type="Pfam" id="PF23321">
    <property type="entry name" value="R1_ABCA1"/>
    <property type="match status" value="1"/>
</dbReference>
<dbReference type="InterPro" id="IPR017871">
    <property type="entry name" value="ABC_transporter-like_CS"/>
</dbReference>
<evidence type="ECO:0000256" key="3">
    <source>
        <dbReference type="ARBA" id="ARBA00022448"/>
    </source>
</evidence>
<reference evidence="12" key="1">
    <citation type="submission" date="2021-02" db="EMBL/GenBank/DDBJ databases">
        <authorList>
            <person name="Nowell W R."/>
        </authorList>
    </citation>
    <scope>NUCLEOTIDE SEQUENCE</scope>
    <source>
        <strain evidence="12">Ploen Becks lab</strain>
    </source>
</reference>
<dbReference type="PROSITE" id="PS00211">
    <property type="entry name" value="ABC_TRANSPORTER_1"/>
    <property type="match status" value="1"/>
</dbReference>
<evidence type="ECO:0000259" key="11">
    <source>
        <dbReference type="PROSITE" id="PS50893"/>
    </source>
</evidence>
<feature type="transmembrane region" description="Helical" evidence="10">
    <location>
        <begin position="719"/>
        <end position="743"/>
    </location>
</feature>
<evidence type="ECO:0000256" key="9">
    <source>
        <dbReference type="ARBA" id="ARBA00023136"/>
    </source>
</evidence>
<evidence type="ECO:0000256" key="1">
    <source>
        <dbReference type="ARBA" id="ARBA00004141"/>
    </source>
</evidence>
<keyword evidence="7" id="KW-0067">ATP-binding</keyword>
<keyword evidence="4 10" id="KW-0812">Transmembrane</keyword>
<dbReference type="InterPro" id="IPR027417">
    <property type="entry name" value="P-loop_NTPase"/>
</dbReference>
<dbReference type="Pfam" id="PF12698">
    <property type="entry name" value="ABC2_membrane_3"/>
    <property type="match status" value="2"/>
</dbReference>
<evidence type="ECO:0000313" key="13">
    <source>
        <dbReference type="Proteomes" id="UP000663879"/>
    </source>
</evidence>
<accession>A0A813NQC5</accession>
<feature type="transmembrane region" description="Helical" evidence="10">
    <location>
        <begin position="1878"/>
        <end position="1897"/>
    </location>
</feature>
<gene>
    <name evidence="12" type="ORF">OXX778_LOCUS3336</name>
</gene>
<dbReference type="InterPro" id="IPR013525">
    <property type="entry name" value="ABC2_TM"/>
</dbReference>
<dbReference type="GO" id="GO:0005319">
    <property type="term" value="F:lipid transporter activity"/>
    <property type="evidence" value="ECO:0007669"/>
    <property type="project" value="TreeGrafter"/>
</dbReference>
<evidence type="ECO:0000256" key="5">
    <source>
        <dbReference type="ARBA" id="ARBA00022737"/>
    </source>
</evidence>
<comment type="similarity">
    <text evidence="2">Belongs to the ABC transporter superfamily. ABCA family.</text>
</comment>
<dbReference type="SUPFAM" id="SSF52540">
    <property type="entry name" value="P-loop containing nucleoside triphosphate hydrolases"/>
    <property type="match status" value="2"/>
</dbReference>
<dbReference type="GO" id="GO:0016887">
    <property type="term" value="F:ATP hydrolysis activity"/>
    <property type="evidence" value="ECO:0007669"/>
    <property type="project" value="InterPro"/>
</dbReference>
<protein>
    <recommendedName>
        <fullName evidence="11">ABC transporter domain-containing protein</fullName>
    </recommendedName>
</protein>
<feature type="transmembrane region" description="Helical" evidence="10">
    <location>
        <begin position="1388"/>
        <end position="1407"/>
    </location>
</feature>
<dbReference type="EMBL" id="CAJNOC010000290">
    <property type="protein sequence ID" value="CAF0739890.1"/>
    <property type="molecule type" value="Genomic_DNA"/>
</dbReference>